<dbReference type="PANTHER" id="PTHR16477">
    <property type="entry name" value="COILED-COIL DOMAIN-CONTAINING PROTEIN 106"/>
    <property type="match status" value="1"/>
</dbReference>
<keyword evidence="3" id="KW-1185">Reference proteome</keyword>
<evidence type="ECO:0000256" key="1">
    <source>
        <dbReference type="SAM" id="MobiDB-lite"/>
    </source>
</evidence>
<reference evidence="2" key="1">
    <citation type="journal article" date="2023" name="Front. Mar. Sci.">
        <title>A new Merluccius polli reference genome to investigate the effects of global change in West African waters.</title>
        <authorList>
            <person name="Mateo J.L."/>
            <person name="Blanco-Fernandez C."/>
            <person name="Garcia-Vazquez E."/>
            <person name="Machado-Schiaffino G."/>
        </authorList>
    </citation>
    <scope>NUCLEOTIDE SEQUENCE</scope>
    <source>
        <strain evidence="2">C29</strain>
        <tissue evidence="2">Fin</tissue>
    </source>
</reference>
<dbReference type="InterPro" id="IPR031591">
    <property type="entry name" value="CCDC106"/>
</dbReference>
<dbReference type="Proteomes" id="UP001174136">
    <property type="component" value="Unassembled WGS sequence"/>
</dbReference>
<name>A0AA47NV99_MERPO</name>
<proteinExistence type="predicted"/>
<feature type="region of interest" description="Disordered" evidence="1">
    <location>
        <begin position="1"/>
        <end position="56"/>
    </location>
</feature>
<organism evidence="2 3">
    <name type="scientific">Merluccius polli</name>
    <name type="common">Benguela hake</name>
    <name type="synonym">Merluccius cadenati</name>
    <dbReference type="NCBI Taxonomy" id="89951"/>
    <lineage>
        <taxon>Eukaryota</taxon>
        <taxon>Metazoa</taxon>
        <taxon>Chordata</taxon>
        <taxon>Craniata</taxon>
        <taxon>Vertebrata</taxon>
        <taxon>Euteleostomi</taxon>
        <taxon>Actinopterygii</taxon>
        <taxon>Neopterygii</taxon>
        <taxon>Teleostei</taxon>
        <taxon>Neoteleostei</taxon>
        <taxon>Acanthomorphata</taxon>
        <taxon>Zeiogadaria</taxon>
        <taxon>Gadariae</taxon>
        <taxon>Gadiformes</taxon>
        <taxon>Gadoidei</taxon>
        <taxon>Merlucciidae</taxon>
        <taxon>Merluccius</taxon>
    </lineage>
</organism>
<sequence>MSDTSVPSGDAQNTEINPGTVGRKRKKSTVGTSSKKKTTPVDHAVHMDNNGDDTEATVAPTAFLHIRKMQLKLREAKKNQHTVTEKISDLTKERDSLRQQVGQNDGGTIDTSSSANSSPDKKSKKRRKKKKKHHHQRHKKRDKRKKKEKKKRQHGKQRARHPEEVIKRYRKVLKAYKKGRKLSVEYRKVGVDRNTVVANAPICELAVVAPKKYKELLVAHTPQQRLQDLSGSVD</sequence>
<dbReference type="GO" id="GO:0005654">
    <property type="term" value="C:nucleoplasm"/>
    <property type="evidence" value="ECO:0007669"/>
    <property type="project" value="TreeGrafter"/>
</dbReference>
<gene>
    <name evidence="2" type="primary">CCDC106_0</name>
    <name evidence="2" type="ORF">N1851_023187</name>
</gene>
<dbReference type="PANTHER" id="PTHR16477:SF5">
    <property type="entry name" value="COILED-COIL DOMAIN-CONTAINING PROTEIN 106-RELATED"/>
    <property type="match status" value="1"/>
</dbReference>
<feature type="region of interest" description="Disordered" evidence="1">
    <location>
        <begin position="74"/>
        <end position="166"/>
    </location>
</feature>
<dbReference type="EMBL" id="JAOPHQ010004282">
    <property type="protein sequence ID" value="KAK0139911.1"/>
    <property type="molecule type" value="Genomic_DNA"/>
</dbReference>
<dbReference type="AlphaFoldDB" id="A0AA47NV99"/>
<comment type="caution">
    <text evidence="2">The sequence shown here is derived from an EMBL/GenBank/DDBJ whole genome shotgun (WGS) entry which is preliminary data.</text>
</comment>
<evidence type="ECO:0000313" key="2">
    <source>
        <dbReference type="EMBL" id="KAK0139911.1"/>
    </source>
</evidence>
<dbReference type="Pfam" id="PF15794">
    <property type="entry name" value="CCDC106"/>
    <property type="match status" value="1"/>
</dbReference>
<accession>A0AA47NV99</accession>
<protein>
    <submittedName>
        <fullName evidence="2">Coiled-coil domain-containing protein 106</fullName>
    </submittedName>
</protein>
<feature type="compositionally biased region" description="Polar residues" evidence="1">
    <location>
        <begin position="1"/>
        <end position="17"/>
    </location>
</feature>
<feature type="compositionally biased region" description="Basic residues" evidence="1">
    <location>
        <begin position="22"/>
        <end position="38"/>
    </location>
</feature>
<feature type="compositionally biased region" description="Basic and acidic residues" evidence="1">
    <location>
        <begin position="74"/>
        <end position="97"/>
    </location>
</feature>
<feature type="compositionally biased region" description="Basic residues" evidence="1">
    <location>
        <begin position="122"/>
        <end position="159"/>
    </location>
</feature>
<evidence type="ECO:0000313" key="3">
    <source>
        <dbReference type="Proteomes" id="UP001174136"/>
    </source>
</evidence>